<dbReference type="GO" id="GO:0016020">
    <property type="term" value="C:membrane"/>
    <property type="evidence" value="ECO:0007669"/>
    <property type="project" value="GOC"/>
</dbReference>
<evidence type="ECO:0000256" key="2">
    <source>
        <dbReference type="ARBA" id="ARBA00022801"/>
    </source>
</evidence>
<keyword evidence="3" id="KW-0472">Membrane</keyword>
<dbReference type="KEGG" id="rul:UC8_44930"/>
<dbReference type="Proteomes" id="UP000325286">
    <property type="component" value="Chromosome"/>
</dbReference>
<dbReference type="GO" id="GO:0009245">
    <property type="term" value="P:lipid A biosynthetic process"/>
    <property type="evidence" value="ECO:0007669"/>
    <property type="project" value="TreeGrafter"/>
</dbReference>
<dbReference type="EMBL" id="CP042914">
    <property type="protein sequence ID" value="QEG42454.1"/>
    <property type="molecule type" value="Genomic_DNA"/>
</dbReference>
<dbReference type="Pfam" id="PF00149">
    <property type="entry name" value="Metallophos"/>
    <property type="match status" value="1"/>
</dbReference>
<dbReference type="GO" id="GO:0046872">
    <property type="term" value="F:metal ion binding"/>
    <property type="evidence" value="ECO:0007669"/>
    <property type="project" value="UniProtKB-KW"/>
</dbReference>
<dbReference type="Gene3D" id="3.60.21.10">
    <property type="match status" value="1"/>
</dbReference>
<dbReference type="InterPro" id="IPR051158">
    <property type="entry name" value="Metallophosphoesterase_sf"/>
</dbReference>
<accession>A0A5B9QTW3</accession>
<keyword evidence="3" id="KW-1133">Transmembrane helix</keyword>
<dbReference type="CDD" id="cd07385">
    <property type="entry name" value="MPP_YkuE_C"/>
    <property type="match status" value="1"/>
</dbReference>
<keyword evidence="3" id="KW-0812">Transmembrane</keyword>
<evidence type="ECO:0000256" key="1">
    <source>
        <dbReference type="ARBA" id="ARBA00022723"/>
    </source>
</evidence>
<keyword evidence="1" id="KW-0479">Metal-binding</keyword>
<keyword evidence="2" id="KW-0378">Hydrolase</keyword>
<evidence type="ECO:0000259" key="4">
    <source>
        <dbReference type="Pfam" id="PF00149"/>
    </source>
</evidence>
<organism evidence="5 6">
    <name type="scientific">Roseimaritima ulvae</name>
    <dbReference type="NCBI Taxonomy" id="980254"/>
    <lineage>
        <taxon>Bacteria</taxon>
        <taxon>Pseudomonadati</taxon>
        <taxon>Planctomycetota</taxon>
        <taxon>Planctomycetia</taxon>
        <taxon>Pirellulales</taxon>
        <taxon>Pirellulaceae</taxon>
        <taxon>Roseimaritima</taxon>
    </lineage>
</organism>
<dbReference type="InterPro" id="IPR004843">
    <property type="entry name" value="Calcineurin-like_PHP"/>
</dbReference>
<proteinExistence type="predicted"/>
<name>A0A5B9QTW3_9BACT</name>
<sequence length="399" mass="44453">MDVFSGNLPHGFWWTYFAAAIIGHFGLYLAIYNRLNSLGIPRHRIKQLEWVFLVLCLLTPLGLTAFYGDFLRAALWETPPWQAMPAGLVAYTALCLAVWLYPGIPWLWTRPIFGFQHVEVEKGVRRVDVRGETNEPLALTAKCRFQSRWPFNQILQLAIEEKQLPVLGLPPQLDGLKIAHLSDIHLTGHIAPQYFRYAVDQANAWQPDLVALTGDIVDSDDCIDWVTTCFQHATATAGCYFVLGNHDTRVRDPGQIRAAMTRIGWRDAGGRQIQQTLRGCPLTLLGNEAPWFPAPPDDAADSGAGPEGFTMALCHSPDRIDWARRRGVQLVLAGHTHGGQGRLPILGPILSPSRYGSRFASGEFYLQPTTMHVSRGLSGVHLLRLRCPPELALLVLRTA</sequence>
<evidence type="ECO:0000256" key="3">
    <source>
        <dbReference type="SAM" id="Phobius"/>
    </source>
</evidence>
<protein>
    <submittedName>
        <fullName evidence="5">Phosphodiesterase YaeI</fullName>
    </submittedName>
</protein>
<feature type="transmembrane region" description="Helical" evidence="3">
    <location>
        <begin position="50"/>
        <end position="68"/>
    </location>
</feature>
<evidence type="ECO:0000313" key="6">
    <source>
        <dbReference type="Proteomes" id="UP000325286"/>
    </source>
</evidence>
<feature type="domain" description="Calcineurin-like phosphoesterase" evidence="4">
    <location>
        <begin position="176"/>
        <end position="338"/>
    </location>
</feature>
<dbReference type="OrthoDB" id="9780884at2"/>
<dbReference type="PANTHER" id="PTHR31302:SF31">
    <property type="entry name" value="PHOSPHODIESTERASE YAEI"/>
    <property type="match status" value="1"/>
</dbReference>
<gene>
    <name evidence="5" type="ORF">UC8_44930</name>
</gene>
<feature type="transmembrane region" description="Helical" evidence="3">
    <location>
        <begin position="88"/>
        <end position="108"/>
    </location>
</feature>
<dbReference type="AlphaFoldDB" id="A0A5B9QTW3"/>
<keyword evidence="6" id="KW-1185">Reference proteome</keyword>
<dbReference type="RefSeq" id="WP_068141034.1">
    <property type="nucleotide sequence ID" value="NZ_CP042914.1"/>
</dbReference>
<reference evidence="5 6" key="1">
    <citation type="submission" date="2019-08" db="EMBL/GenBank/DDBJ databases">
        <title>Deep-cultivation of Planctomycetes and their phenomic and genomic characterization uncovers novel biology.</title>
        <authorList>
            <person name="Wiegand S."/>
            <person name="Jogler M."/>
            <person name="Boedeker C."/>
            <person name="Pinto D."/>
            <person name="Vollmers J."/>
            <person name="Rivas-Marin E."/>
            <person name="Kohn T."/>
            <person name="Peeters S.H."/>
            <person name="Heuer A."/>
            <person name="Rast P."/>
            <person name="Oberbeckmann S."/>
            <person name="Bunk B."/>
            <person name="Jeske O."/>
            <person name="Meyerdierks A."/>
            <person name="Storesund J.E."/>
            <person name="Kallscheuer N."/>
            <person name="Luecker S."/>
            <person name="Lage O.M."/>
            <person name="Pohl T."/>
            <person name="Merkel B.J."/>
            <person name="Hornburger P."/>
            <person name="Mueller R.-W."/>
            <person name="Bruemmer F."/>
            <person name="Labrenz M."/>
            <person name="Spormann A.M."/>
            <person name="Op den Camp H."/>
            <person name="Overmann J."/>
            <person name="Amann R."/>
            <person name="Jetten M.S.M."/>
            <person name="Mascher T."/>
            <person name="Medema M.H."/>
            <person name="Devos D.P."/>
            <person name="Kaster A.-K."/>
            <person name="Ovreas L."/>
            <person name="Rohde M."/>
            <person name="Galperin M.Y."/>
            <person name="Jogler C."/>
        </authorList>
    </citation>
    <scope>NUCLEOTIDE SEQUENCE [LARGE SCALE GENOMIC DNA]</scope>
    <source>
        <strain evidence="5 6">UC8</strain>
    </source>
</reference>
<dbReference type="GO" id="GO:0008758">
    <property type="term" value="F:UDP-2,3-diacylglucosamine hydrolase activity"/>
    <property type="evidence" value="ECO:0007669"/>
    <property type="project" value="TreeGrafter"/>
</dbReference>
<evidence type="ECO:0000313" key="5">
    <source>
        <dbReference type="EMBL" id="QEG42454.1"/>
    </source>
</evidence>
<dbReference type="SUPFAM" id="SSF56300">
    <property type="entry name" value="Metallo-dependent phosphatases"/>
    <property type="match status" value="1"/>
</dbReference>
<feature type="transmembrane region" description="Helical" evidence="3">
    <location>
        <begin position="12"/>
        <end position="30"/>
    </location>
</feature>
<dbReference type="PANTHER" id="PTHR31302">
    <property type="entry name" value="TRANSMEMBRANE PROTEIN WITH METALLOPHOSPHOESTERASE DOMAIN-RELATED"/>
    <property type="match status" value="1"/>
</dbReference>
<dbReference type="InterPro" id="IPR029052">
    <property type="entry name" value="Metallo-depent_PP-like"/>
</dbReference>